<name>A0ABW1T1C2_9ACTN</name>
<evidence type="ECO:0000313" key="1">
    <source>
        <dbReference type="EMBL" id="MFC6237652.1"/>
    </source>
</evidence>
<accession>A0ABW1T1C2</accession>
<protein>
    <submittedName>
        <fullName evidence="1">Uncharacterized protein</fullName>
    </submittedName>
</protein>
<dbReference type="EMBL" id="JBHSTI010000008">
    <property type="protein sequence ID" value="MFC6237652.1"/>
    <property type="molecule type" value="Genomic_DNA"/>
</dbReference>
<evidence type="ECO:0000313" key="2">
    <source>
        <dbReference type="Proteomes" id="UP001596138"/>
    </source>
</evidence>
<gene>
    <name evidence="1" type="ORF">ACFQGU_07160</name>
</gene>
<reference evidence="2" key="1">
    <citation type="journal article" date="2019" name="Int. J. Syst. Evol. Microbiol.">
        <title>The Global Catalogue of Microorganisms (GCM) 10K type strain sequencing project: providing services to taxonomists for standard genome sequencing and annotation.</title>
        <authorList>
            <consortium name="The Broad Institute Genomics Platform"/>
            <consortium name="The Broad Institute Genome Sequencing Center for Infectious Disease"/>
            <person name="Wu L."/>
            <person name="Ma J."/>
        </authorList>
    </citation>
    <scope>NUCLEOTIDE SEQUENCE [LARGE SCALE GENOMIC DNA]</scope>
    <source>
        <strain evidence="2">CGMCC 4.7317</strain>
    </source>
</reference>
<sequence length="301" mass="33047">MNEIDDLLGTARRLDAQVAADDAAYDAAAARYAEAQETAQSLELPRWTAFKALLSGGRRARREAAAAELELAATRLRDAHVRIDRTLSDRDGVRVQLERAYADRAEELAAAQRSRHEAWRAAGDPRAAQIDACDARIAAADQQLVELYEASVAVSAASEEVRLAETRLTSAKDWGTYDTFFGGGMISSAIKHDRIDDAKGAMARVSRALEHAHAELADVKLALANPALARTDDWRTFDIWFDNFWSDWATQSRIADSLDGVRRLRADLGRMAVKLTEVRTRVQEEKAAADAERAALLAEGA</sequence>
<dbReference type="Proteomes" id="UP001596138">
    <property type="component" value="Unassembled WGS sequence"/>
</dbReference>
<organism evidence="1 2">
    <name type="scientific">Longivirga aurantiaca</name>
    <dbReference type="NCBI Taxonomy" id="1837743"/>
    <lineage>
        <taxon>Bacteria</taxon>
        <taxon>Bacillati</taxon>
        <taxon>Actinomycetota</taxon>
        <taxon>Actinomycetes</taxon>
        <taxon>Sporichthyales</taxon>
        <taxon>Sporichthyaceae</taxon>
        <taxon>Longivirga</taxon>
    </lineage>
</organism>
<proteinExistence type="predicted"/>
<dbReference type="RefSeq" id="WP_386765148.1">
    <property type="nucleotide sequence ID" value="NZ_JBHSTI010000008.1"/>
</dbReference>
<keyword evidence="2" id="KW-1185">Reference proteome</keyword>
<comment type="caution">
    <text evidence="1">The sequence shown here is derived from an EMBL/GenBank/DDBJ whole genome shotgun (WGS) entry which is preliminary data.</text>
</comment>